<comment type="caution">
    <text evidence="6">The sequence shown here is derived from an EMBL/GenBank/DDBJ whole genome shotgun (WGS) entry which is preliminary data.</text>
</comment>
<dbReference type="EMBL" id="CAUYUJ010003084">
    <property type="protein sequence ID" value="CAK0803759.1"/>
    <property type="molecule type" value="Genomic_DNA"/>
</dbReference>
<evidence type="ECO:0000256" key="3">
    <source>
        <dbReference type="ARBA" id="ARBA00022806"/>
    </source>
</evidence>
<evidence type="ECO:0000256" key="2">
    <source>
        <dbReference type="ARBA" id="ARBA00022801"/>
    </source>
</evidence>
<feature type="non-terminal residue" evidence="6">
    <location>
        <position position="104"/>
    </location>
</feature>
<sequence>GKGKETGAATSRGFVSVSTVDGNQGDEANLVILCTTRANSTGHWGFVHDPHRLNVALTRAQDGVAGVLKAKMANAATESHMHTLAEWGGTAGFWTSFDDPGQTR</sequence>
<dbReference type="InterPro" id="IPR027417">
    <property type="entry name" value="P-loop_NTPase"/>
</dbReference>
<evidence type="ECO:0000313" key="6">
    <source>
        <dbReference type="EMBL" id="CAK0803759.1"/>
    </source>
</evidence>
<evidence type="ECO:0000256" key="4">
    <source>
        <dbReference type="ARBA" id="ARBA00022840"/>
    </source>
</evidence>
<dbReference type="SUPFAM" id="SSF52540">
    <property type="entry name" value="P-loop containing nucleoside triphosphate hydrolases"/>
    <property type="match status" value="1"/>
</dbReference>
<dbReference type="InterPro" id="IPR050534">
    <property type="entry name" value="Coronavir_polyprotein_1ab"/>
</dbReference>
<proteinExistence type="predicted"/>
<dbReference type="Pfam" id="PF13087">
    <property type="entry name" value="AAA_12"/>
    <property type="match status" value="1"/>
</dbReference>
<evidence type="ECO:0000313" key="7">
    <source>
        <dbReference type="Proteomes" id="UP001189429"/>
    </source>
</evidence>
<dbReference type="Gene3D" id="3.40.50.300">
    <property type="entry name" value="P-loop containing nucleotide triphosphate hydrolases"/>
    <property type="match status" value="1"/>
</dbReference>
<name>A0ABN9QG70_9DINO</name>
<dbReference type="PANTHER" id="PTHR43788">
    <property type="entry name" value="DNA2/NAM7 HELICASE FAMILY MEMBER"/>
    <property type="match status" value="1"/>
</dbReference>
<dbReference type="PANTHER" id="PTHR43788:SF8">
    <property type="entry name" value="DNA-BINDING PROTEIN SMUBP-2"/>
    <property type="match status" value="1"/>
</dbReference>
<accession>A0ABN9QG70</accession>
<organism evidence="6 7">
    <name type="scientific">Prorocentrum cordatum</name>
    <dbReference type="NCBI Taxonomy" id="2364126"/>
    <lineage>
        <taxon>Eukaryota</taxon>
        <taxon>Sar</taxon>
        <taxon>Alveolata</taxon>
        <taxon>Dinophyceae</taxon>
        <taxon>Prorocentrales</taxon>
        <taxon>Prorocentraceae</taxon>
        <taxon>Prorocentrum</taxon>
    </lineage>
</organism>
<evidence type="ECO:0000259" key="5">
    <source>
        <dbReference type="Pfam" id="PF13087"/>
    </source>
</evidence>
<evidence type="ECO:0000256" key="1">
    <source>
        <dbReference type="ARBA" id="ARBA00022741"/>
    </source>
</evidence>
<keyword evidence="3" id="KW-0347">Helicase</keyword>
<dbReference type="InterPro" id="IPR041679">
    <property type="entry name" value="DNA2/NAM7-like_C"/>
</dbReference>
<feature type="domain" description="DNA2/NAM7 helicase-like C-terminal" evidence="5">
    <location>
        <begin position="11"/>
        <end position="64"/>
    </location>
</feature>
<gene>
    <name evidence="6" type="ORF">PCOR1329_LOCUS10818</name>
</gene>
<reference evidence="6" key="1">
    <citation type="submission" date="2023-10" db="EMBL/GenBank/DDBJ databases">
        <authorList>
            <person name="Chen Y."/>
            <person name="Shah S."/>
            <person name="Dougan E. K."/>
            <person name="Thang M."/>
            <person name="Chan C."/>
        </authorList>
    </citation>
    <scope>NUCLEOTIDE SEQUENCE [LARGE SCALE GENOMIC DNA]</scope>
</reference>
<keyword evidence="1" id="KW-0547">Nucleotide-binding</keyword>
<protein>
    <recommendedName>
        <fullName evidence="5">DNA2/NAM7 helicase-like C-terminal domain-containing protein</fullName>
    </recommendedName>
</protein>
<feature type="non-terminal residue" evidence="6">
    <location>
        <position position="1"/>
    </location>
</feature>
<dbReference type="Proteomes" id="UP001189429">
    <property type="component" value="Unassembled WGS sequence"/>
</dbReference>
<keyword evidence="2" id="KW-0378">Hydrolase</keyword>
<keyword evidence="4" id="KW-0067">ATP-binding</keyword>
<keyword evidence="7" id="KW-1185">Reference proteome</keyword>